<dbReference type="SMART" id="SM00327">
    <property type="entry name" value="VWA"/>
    <property type="match status" value="2"/>
</dbReference>
<dbReference type="PROSITE" id="PS50234">
    <property type="entry name" value="VWFA"/>
    <property type="match status" value="2"/>
</dbReference>
<feature type="chain" id="PRO_5025605675" description="VWFA domain-containing protein" evidence="1">
    <location>
        <begin position="20"/>
        <end position="430"/>
    </location>
</feature>
<dbReference type="InterPro" id="IPR036465">
    <property type="entry name" value="vWFA_dom_sf"/>
</dbReference>
<dbReference type="Proteomes" id="UP000483820">
    <property type="component" value="Chromosome V"/>
</dbReference>
<organism evidence="3 4">
    <name type="scientific">Caenorhabditis remanei</name>
    <name type="common">Caenorhabditis vulgaris</name>
    <dbReference type="NCBI Taxonomy" id="31234"/>
    <lineage>
        <taxon>Eukaryota</taxon>
        <taxon>Metazoa</taxon>
        <taxon>Ecdysozoa</taxon>
        <taxon>Nematoda</taxon>
        <taxon>Chromadorea</taxon>
        <taxon>Rhabditida</taxon>
        <taxon>Rhabditina</taxon>
        <taxon>Rhabditomorpha</taxon>
        <taxon>Rhabditoidea</taxon>
        <taxon>Rhabditidae</taxon>
        <taxon>Peloderinae</taxon>
        <taxon>Caenorhabditis</taxon>
    </lineage>
</organism>
<gene>
    <name evidence="3" type="ORF">GCK72_019086</name>
</gene>
<dbReference type="Gene3D" id="3.40.50.410">
    <property type="entry name" value="von Willebrand factor, type A domain"/>
    <property type="match status" value="2"/>
</dbReference>
<dbReference type="EMBL" id="WUAV01000005">
    <property type="protein sequence ID" value="KAF1752531.1"/>
    <property type="molecule type" value="Genomic_DNA"/>
</dbReference>
<evidence type="ECO:0000313" key="3">
    <source>
        <dbReference type="EMBL" id="KAF1752531.1"/>
    </source>
</evidence>
<dbReference type="GeneID" id="9839231"/>
<accession>A0A6A5GCS7</accession>
<feature type="domain" description="VWFA" evidence="2">
    <location>
        <begin position="36"/>
        <end position="215"/>
    </location>
</feature>
<evidence type="ECO:0000256" key="1">
    <source>
        <dbReference type="SAM" id="SignalP"/>
    </source>
</evidence>
<evidence type="ECO:0000259" key="2">
    <source>
        <dbReference type="PROSITE" id="PS50234"/>
    </source>
</evidence>
<feature type="domain" description="VWFA" evidence="2">
    <location>
        <begin position="252"/>
        <end position="428"/>
    </location>
</feature>
<dbReference type="RefSeq" id="XP_003115321.2">
    <property type="nucleotide sequence ID" value="XM_003115273.2"/>
</dbReference>
<evidence type="ECO:0000313" key="4">
    <source>
        <dbReference type="Proteomes" id="UP000483820"/>
    </source>
</evidence>
<protein>
    <recommendedName>
        <fullName evidence="2">VWFA domain-containing protein</fullName>
    </recommendedName>
</protein>
<name>A0A6A5GCS7_CAERE</name>
<dbReference type="Pfam" id="PF00092">
    <property type="entry name" value="VWA"/>
    <property type="match status" value="2"/>
</dbReference>
<keyword evidence="1" id="KW-0732">Signal</keyword>
<dbReference type="CTD" id="9839231"/>
<dbReference type="InterPro" id="IPR002035">
    <property type="entry name" value="VWF_A"/>
</dbReference>
<dbReference type="KEGG" id="crq:GCK72_019086"/>
<comment type="caution">
    <text evidence="3">The sequence shown here is derived from an EMBL/GenBank/DDBJ whole genome shotgun (WGS) entry which is preliminary data.</text>
</comment>
<dbReference type="CDD" id="cd01450">
    <property type="entry name" value="vWFA_subfamily_ECM"/>
    <property type="match status" value="1"/>
</dbReference>
<dbReference type="PANTHER" id="PTHR24020">
    <property type="entry name" value="COLLAGEN ALPHA"/>
    <property type="match status" value="1"/>
</dbReference>
<sequence>MMGGLQLFLVSLLVVSTSASHICLETSCSSFNVEADIVLVVDASNAYDQATFEQIRTFLLNFVSSLTVTPLDSQIALYAYGSSAQTVASLTDGSSLASIQTKINNTLKYQGSSERNLFQALSKVQAEVSSMSGLRSSDYKKVLVVLSGDSWTGNTVIGSSMLTQLKQKFNVILSVGFGSKALANLNSQLPQLTTASMNTFFAATPDQLTYVSAWLATLSCPNVQFSTVSPAPTTVPTQSPSVSCPLATLSYDVYLIVDVSNKASSADFAAMKTAIHNFVAPFAFGSLGANFALVATGIDSQLFFTNFHNGQSRYDVLSAIDTLLQDDQPGQTLNLALSAIQGYLSQPTTASKKVLAYFTSTTAWDVSPIATMTALKSKYGLSPMAVQWSASAGTSDLTNLVGGASCVNVVSNKAATATWLQNKMCSKVFC</sequence>
<dbReference type="AlphaFoldDB" id="A0A6A5GCS7"/>
<feature type="signal peptide" evidence="1">
    <location>
        <begin position="1"/>
        <end position="19"/>
    </location>
</feature>
<dbReference type="InterPro" id="IPR050525">
    <property type="entry name" value="ECM_Assembly_Org"/>
</dbReference>
<dbReference type="SUPFAM" id="SSF53300">
    <property type="entry name" value="vWA-like"/>
    <property type="match status" value="2"/>
</dbReference>
<proteinExistence type="predicted"/>
<reference evidence="3 4" key="1">
    <citation type="submission" date="2019-12" db="EMBL/GenBank/DDBJ databases">
        <title>Chromosome-level assembly of the Caenorhabditis remanei genome.</title>
        <authorList>
            <person name="Teterina A.A."/>
            <person name="Willis J.H."/>
            <person name="Phillips P.C."/>
        </authorList>
    </citation>
    <scope>NUCLEOTIDE SEQUENCE [LARGE SCALE GENOMIC DNA]</scope>
    <source>
        <strain evidence="3 4">PX506</strain>
        <tissue evidence="3">Whole organism</tissue>
    </source>
</reference>